<feature type="domain" description="DUF7424" evidence="2">
    <location>
        <begin position="36"/>
        <end position="226"/>
    </location>
</feature>
<dbReference type="EMBL" id="AP021875">
    <property type="protein sequence ID" value="BBO74444.1"/>
    <property type="molecule type" value="Genomic_DNA"/>
</dbReference>
<keyword evidence="4" id="KW-1185">Reference proteome</keyword>
<dbReference type="Proteomes" id="UP000427769">
    <property type="component" value="Chromosome"/>
</dbReference>
<gene>
    <name evidence="3" type="ORF">DSCW_18610</name>
</gene>
<name>A0A5K7Z7J0_9BACT</name>
<dbReference type="Pfam" id="PF24199">
    <property type="entry name" value="DUF7424"/>
    <property type="match status" value="1"/>
</dbReference>
<dbReference type="AlphaFoldDB" id="A0A5K7Z7J0"/>
<evidence type="ECO:0000313" key="4">
    <source>
        <dbReference type="Proteomes" id="UP000427769"/>
    </source>
</evidence>
<reference evidence="3 4" key="1">
    <citation type="submission" date="2019-11" db="EMBL/GenBank/DDBJ databases">
        <title>Comparative genomics of hydrocarbon-degrading Desulfosarcina strains.</title>
        <authorList>
            <person name="Watanabe M."/>
            <person name="Kojima H."/>
            <person name="Fukui M."/>
        </authorList>
    </citation>
    <scope>NUCLEOTIDE SEQUENCE [LARGE SCALE GENOMIC DNA]</scope>
    <source>
        <strain evidence="3 4">PP31</strain>
    </source>
</reference>
<keyword evidence="1" id="KW-0812">Transmembrane</keyword>
<organism evidence="3 4">
    <name type="scientific">Desulfosarcina widdelii</name>
    <dbReference type="NCBI Taxonomy" id="947919"/>
    <lineage>
        <taxon>Bacteria</taxon>
        <taxon>Pseudomonadati</taxon>
        <taxon>Thermodesulfobacteriota</taxon>
        <taxon>Desulfobacteria</taxon>
        <taxon>Desulfobacterales</taxon>
        <taxon>Desulfosarcinaceae</taxon>
        <taxon>Desulfosarcina</taxon>
    </lineage>
</organism>
<dbReference type="RefSeq" id="WP_197740518.1">
    <property type="nucleotide sequence ID" value="NZ_AP021875.1"/>
</dbReference>
<proteinExistence type="predicted"/>
<sequence>MQFYSIENKNDIGISIKTISIVSVFILLFLGCETIVETEVSLQDLLNSKTKIISGDLYVEVAACASHEDSRKPSNAAVQAQQTIPIIFEGAEYIECFSKSFDSFAHFKIPIVIDKDIDGKFASNKNVNIISNKNNLLWIGIPPGIKKKMENFKEESFGATSFDLKVNVMINNDTGKDHPFKVVSAYIDGHPYVYGDLTSHKNSKFLVTLSDVSVDQALKDGRALVLLH</sequence>
<protein>
    <recommendedName>
        <fullName evidence="2">DUF7424 domain-containing protein</fullName>
    </recommendedName>
</protein>
<keyword evidence="1" id="KW-1133">Transmembrane helix</keyword>
<keyword evidence="1" id="KW-0472">Membrane</keyword>
<evidence type="ECO:0000313" key="3">
    <source>
        <dbReference type="EMBL" id="BBO74444.1"/>
    </source>
</evidence>
<dbReference type="KEGG" id="dwd:DSCW_18610"/>
<accession>A0A5K7Z7J0</accession>
<dbReference type="InterPro" id="IPR055847">
    <property type="entry name" value="DUF7424"/>
</dbReference>
<evidence type="ECO:0000256" key="1">
    <source>
        <dbReference type="SAM" id="Phobius"/>
    </source>
</evidence>
<evidence type="ECO:0000259" key="2">
    <source>
        <dbReference type="Pfam" id="PF24199"/>
    </source>
</evidence>
<feature type="transmembrane region" description="Helical" evidence="1">
    <location>
        <begin position="12"/>
        <end position="31"/>
    </location>
</feature>